<evidence type="ECO:0000256" key="4">
    <source>
        <dbReference type="ARBA" id="ARBA00022692"/>
    </source>
</evidence>
<evidence type="ECO:0000256" key="5">
    <source>
        <dbReference type="ARBA" id="ARBA00022989"/>
    </source>
</evidence>
<feature type="transmembrane region" description="Helical" evidence="7">
    <location>
        <begin position="368"/>
        <end position="387"/>
    </location>
</feature>
<sequence length="405" mass="43256">MGEQRASTSNRQMLWALGLGGFLVNADNRAIAPMLPAIAHSLHTTSASAALLVTAYSIPYGAFQLVYGPIAEKIGKVNTILIALSLFAVGTVCCGLVDRFSWLLLLRFVTGMFAAGIIPTTLAQIGDRFQISERPKAIAFFMSFSTSGQAMGIVIGGLVAQFLSYRMLFILLAVLSVPAVYAMLRQRHNPSSVAAPEADSLFRRYRMLMTTRRAWIVYGLIFTEGLVFYGGFTFLGVFGVTSLHLSYLVIGLLTATYSVGAFVGSRTITTVLARLGTKRMPILGSLLMTLGFGVIWGWQSVAALTCGFIVLGFGFSYCHSTLQTFATDLLPNGRATAVSVFAFCLFLGSGLGPVGAGRILDAYGAGSMLGAVTCAMFIFSSMCFAATRQKSGLGVVGVERTERSL</sequence>
<proteinExistence type="predicted"/>
<keyword evidence="10" id="KW-1185">Reference proteome</keyword>
<keyword evidence="2" id="KW-0813">Transport</keyword>
<name>A0ABV5ALD0_9BACL</name>
<feature type="transmembrane region" description="Helical" evidence="7">
    <location>
        <begin position="137"/>
        <end position="159"/>
    </location>
</feature>
<feature type="domain" description="Major facilitator superfamily (MFS) profile" evidence="8">
    <location>
        <begin position="13"/>
        <end position="388"/>
    </location>
</feature>
<dbReference type="InterPro" id="IPR020846">
    <property type="entry name" value="MFS_dom"/>
</dbReference>
<dbReference type="CDD" id="cd17324">
    <property type="entry name" value="MFS_NepI_like"/>
    <property type="match status" value="1"/>
</dbReference>
<reference evidence="9 10" key="1">
    <citation type="journal article" date="2024" name="Int. J. Mol. Sci.">
        <title>Exploration of Alicyclobacillus spp. Genome in Search of Antibiotic Resistance.</title>
        <authorList>
            <person name="Bucka-Kolendo J."/>
            <person name="Kiousi D.E."/>
            <person name="Dekowska A."/>
            <person name="Mikolajczuk-Szczyrba A."/>
            <person name="Karadedos D.M."/>
            <person name="Michael P."/>
            <person name="Galanis A."/>
            <person name="Sokolowska B."/>
        </authorList>
    </citation>
    <scope>NUCLEOTIDE SEQUENCE [LARGE SCALE GENOMIC DNA]</scope>
    <source>
        <strain evidence="9 10">KKP 3000</strain>
    </source>
</reference>
<evidence type="ECO:0000256" key="7">
    <source>
        <dbReference type="SAM" id="Phobius"/>
    </source>
</evidence>
<evidence type="ECO:0000313" key="9">
    <source>
        <dbReference type="EMBL" id="MFB5193047.1"/>
    </source>
</evidence>
<feature type="transmembrane region" description="Helical" evidence="7">
    <location>
        <begin position="165"/>
        <end position="184"/>
    </location>
</feature>
<keyword evidence="6 7" id="KW-0472">Membrane</keyword>
<evidence type="ECO:0000256" key="3">
    <source>
        <dbReference type="ARBA" id="ARBA00022475"/>
    </source>
</evidence>
<dbReference type="InterPro" id="IPR050189">
    <property type="entry name" value="MFS_Efflux_Transporters"/>
</dbReference>
<dbReference type="PROSITE" id="PS50850">
    <property type="entry name" value="MFS"/>
    <property type="match status" value="1"/>
</dbReference>
<keyword evidence="5 7" id="KW-1133">Transmembrane helix</keyword>
<keyword evidence="4 7" id="KW-0812">Transmembrane</keyword>
<evidence type="ECO:0000259" key="8">
    <source>
        <dbReference type="PROSITE" id="PS50850"/>
    </source>
</evidence>
<dbReference type="EMBL" id="JBDXSU010000036">
    <property type="protein sequence ID" value="MFB5193047.1"/>
    <property type="molecule type" value="Genomic_DNA"/>
</dbReference>
<accession>A0ABV5ALD0</accession>
<dbReference type="SUPFAM" id="SSF103473">
    <property type="entry name" value="MFS general substrate transporter"/>
    <property type="match status" value="1"/>
</dbReference>
<feature type="transmembrane region" description="Helical" evidence="7">
    <location>
        <begin position="79"/>
        <end position="98"/>
    </location>
</feature>
<evidence type="ECO:0000256" key="6">
    <source>
        <dbReference type="ARBA" id="ARBA00023136"/>
    </source>
</evidence>
<dbReference type="InterPro" id="IPR011701">
    <property type="entry name" value="MFS"/>
</dbReference>
<dbReference type="PANTHER" id="PTHR43124:SF3">
    <property type="entry name" value="CHLORAMPHENICOL EFFLUX PUMP RV0191"/>
    <property type="match status" value="1"/>
</dbReference>
<comment type="subcellular location">
    <subcellularLocation>
        <location evidence="1">Cell membrane</location>
        <topology evidence="1">Multi-pass membrane protein</topology>
    </subcellularLocation>
</comment>
<keyword evidence="3" id="KW-1003">Cell membrane</keyword>
<dbReference type="RefSeq" id="WP_275473211.1">
    <property type="nucleotide sequence ID" value="NZ_CP162940.1"/>
</dbReference>
<dbReference type="Gene3D" id="1.20.1250.20">
    <property type="entry name" value="MFS general substrate transporter like domains"/>
    <property type="match status" value="1"/>
</dbReference>
<organism evidence="9 10">
    <name type="scientific">Alicyclobacillus fastidiosus</name>
    <dbReference type="NCBI Taxonomy" id="392011"/>
    <lineage>
        <taxon>Bacteria</taxon>
        <taxon>Bacillati</taxon>
        <taxon>Bacillota</taxon>
        <taxon>Bacilli</taxon>
        <taxon>Bacillales</taxon>
        <taxon>Alicyclobacillaceae</taxon>
        <taxon>Alicyclobacillus</taxon>
    </lineage>
</organism>
<feature type="transmembrane region" description="Helical" evidence="7">
    <location>
        <begin position="215"/>
        <end position="239"/>
    </location>
</feature>
<comment type="caution">
    <text evidence="9">The sequence shown here is derived from an EMBL/GenBank/DDBJ whole genome shotgun (WGS) entry which is preliminary data.</text>
</comment>
<dbReference type="InterPro" id="IPR036259">
    <property type="entry name" value="MFS_trans_sf"/>
</dbReference>
<feature type="transmembrane region" description="Helical" evidence="7">
    <location>
        <begin position="45"/>
        <end position="67"/>
    </location>
</feature>
<dbReference type="Pfam" id="PF07690">
    <property type="entry name" value="MFS_1"/>
    <property type="match status" value="1"/>
</dbReference>
<feature type="transmembrane region" description="Helical" evidence="7">
    <location>
        <begin position="286"/>
        <end position="315"/>
    </location>
</feature>
<dbReference type="Proteomes" id="UP001579974">
    <property type="component" value="Unassembled WGS sequence"/>
</dbReference>
<feature type="transmembrane region" description="Helical" evidence="7">
    <location>
        <begin position="335"/>
        <end position="356"/>
    </location>
</feature>
<gene>
    <name evidence="9" type="ORF">KKP3000_002646</name>
</gene>
<feature type="transmembrane region" description="Helical" evidence="7">
    <location>
        <begin position="104"/>
        <end position="125"/>
    </location>
</feature>
<evidence type="ECO:0000256" key="1">
    <source>
        <dbReference type="ARBA" id="ARBA00004651"/>
    </source>
</evidence>
<evidence type="ECO:0000313" key="10">
    <source>
        <dbReference type="Proteomes" id="UP001579974"/>
    </source>
</evidence>
<feature type="transmembrane region" description="Helical" evidence="7">
    <location>
        <begin position="245"/>
        <end position="265"/>
    </location>
</feature>
<dbReference type="PANTHER" id="PTHR43124">
    <property type="entry name" value="PURINE EFFLUX PUMP PBUE"/>
    <property type="match status" value="1"/>
</dbReference>
<evidence type="ECO:0000256" key="2">
    <source>
        <dbReference type="ARBA" id="ARBA00022448"/>
    </source>
</evidence>
<protein>
    <submittedName>
        <fullName evidence="9">MFS transporter</fullName>
    </submittedName>
</protein>